<dbReference type="GO" id="GO:0006570">
    <property type="term" value="P:tyrosine metabolic process"/>
    <property type="evidence" value="ECO:0007669"/>
    <property type="project" value="TreeGrafter"/>
</dbReference>
<dbReference type="EMBL" id="GL876976">
    <property type="protein sequence ID" value="KLU91105.1"/>
    <property type="molecule type" value="Genomic_DNA"/>
</dbReference>
<evidence type="ECO:0008006" key="5">
    <source>
        <dbReference type="Google" id="ProtNLM"/>
    </source>
</evidence>
<dbReference type="VEuPathDB" id="FungiDB:MAPG_09628"/>
<dbReference type="EnsemblFungi" id="MAPG_09628T0">
    <property type="protein sequence ID" value="MAPG_09628T0"/>
    <property type="gene ID" value="MAPG_09628"/>
</dbReference>
<name>A0A0C4EAF8_MAGP6</name>
<proteinExistence type="inferred from homology"/>
<evidence type="ECO:0000313" key="4">
    <source>
        <dbReference type="Proteomes" id="UP000011715"/>
    </source>
</evidence>
<dbReference type="OMA" id="ILYKAAR"/>
<evidence type="ECO:0000256" key="1">
    <source>
        <dbReference type="ARBA" id="ARBA00006995"/>
    </source>
</evidence>
<reference evidence="3" key="4">
    <citation type="journal article" date="2015" name="G3 (Bethesda)">
        <title>Genome sequences of three phytopathogenic species of the Magnaporthaceae family of fungi.</title>
        <authorList>
            <person name="Okagaki L.H."/>
            <person name="Nunes C.C."/>
            <person name="Sailsbery J."/>
            <person name="Clay B."/>
            <person name="Brown D."/>
            <person name="John T."/>
            <person name="Oh Y."/>
            <person name="Young N."/>
            <person name="Fitzgerald M."/>
            <person name="Haas B.J."/>
            <person name="Zeng Q."/>
            <person name="Young S."/>
            <person name="Adiconis X."/>
            <person name="Fan L."/>
            <person name="Levin J.Z."/>
            <person name="Mitchell T.K."/>
            <person name="Okubara P.A."/>
            <person name="Farman M.L."/>
            <person name="Kohn L.M."/>
            <person name="Birren B."/>
            <person name="Ma L.-J."/>
            <person name="Dean R.A."/>
        </authorList>
    </citation>
    <scope>NUCLEOTIDE SEQUENCE</scope>
    <source>
        <strain evidence="3">ATCC 64411 / 73-15</strain>
    </source>
</reference>
<reference evidence="2" key="1">
    <citation type="submission" date="2010-05" db="EMBL/GenBank/DDBJ databases">
        <title>The Genome Sequence of Magnaporthe poae strain ATCC 64411.</title>
        <authorList>
            <consortium name="The Broad Institute Genome Sequencing Platform"/>
            <consortium name="Broad Institute Genome Sequencing Center for Infectious Disease"/>
            <person name="Ma L.-J."/>
            <person name="Dead R."/>
            <person name="Young S."/>
            <person name="Zeng Q."/>
            <person name="Koehrsen M."/>
            <person name="Alvarado L."/>
            <person name="Berlin A."/>
            <person name="Chapman S.B."/>
            <person name="Chen Z."/>
            <person name="Freedman E."/>
            <person name="Gellesch M."/>
            <person name="Goldberg J."/>
            <person name="Griggs A."/>
            <person name="Gujja S."/>
            <person name="Heilman E.R."/>
            <person name="Heiman D."/>
            <person name="Hepburn T."/>
            <person name="Howarth C."/>
            <person name="Jen D."/>
            <person name="Larson L."/>
            <person name="Mehta T."/>
            <person name="Neiman D."/>
            <person name="Pearson M."/>
            <person name="Roberts A."/>
            <person name="Saif S."/>
            <person name="Shea T."/>
            <person name="Shenoy N."/>
            <person name="Sisk P."/>
            <person name="Stolte C."/>
            <person name="Sykes S."/>
            <person name="Walk T."/>
            <person name="White J."/>
            <person name="Yandava C."/>
            <person name="Haas B."/>
            <person name="Nusbaum C."/>
            <person name="Birren B."/>
        </authorList>
    </citation>
    <scope>NUCLEOTIDE SEQUENCE</scope>
    <source>
        <strain evidence="2">ATCC 64411</strain>
    </source>
</reference>
<dbReference type="PANTHER" id="PTHR21405">
    <property type="entry name" value="CDNA SEQUENCE BC021608"/>
    <property type="match status" value="1"/>
</dbReference>
<dbReference type="Proteomes" id="UP000011715">
    <property type="component" value="Unassembled WGS sequence"/>
</dbReference>
<reference evidence="4" key="2">
    <citation type="submission" date="2010-05" db="EMBL/GenBank/DDBJ databases">
        <title>The genome sequence of Magnaporthe poae strain ATCC 64411.</title>
        <authorList>
            <person name="Ma L.-J."/>
            <person name="Dead R."/>
            <person name="Young S."/>
            <person name="Zeng Q."/>
            <person name="Koehrsen M."/>
            <person name="Alvarado L."/>
            <person name="Berlin A."/>
            <person name="Chapman S.B."/>
            <person name="Chen Z."/>
            <person name="Freedman E."/>
            <person name="Gellesch M."/>
            <person name="Goldberg J."/>
            <person name="Griggs A."/>
            <person name="Gujja S."/>
            <person name="Heilman E.R."/>
            <person name="Heiman D."/>
            <person name="Hepburn T."/>
            <person name="Howarth C."/>
            <person name="Jen D."/>
            <person name="Larson L."/>
            <person name="Mehta T."/>
            <person name="Neiman D."/>
            <person name="Pearson M."/>
            <person name="Roberts A."/>
            <person name="Saif S."/>
            <person name="Shea T."/>
            <person name="Shenoy N."/>
            <person name="Sisk P."/>
            <person name="Stolte C."/>
            <person name="Sykes S."/>
            <person name="Walk T."/>
            <person name="White J."/>
            <person name="Yandava C."/>
            <person name="Haas B."/>
            <person name="Nusbaum C."/>
            <person name="Birren B."/>
        </authorList>
    </citation>
    <scope>NUCLEOTIDE SEQUENCE [LARGE SCALE GENOMIC DNA]</scope>
    <source>
        <strain evidence="4">ATCC 64411 / 73-15</strain>
    </source>
</reference>
<comment type="similarity">
    <text evidence="1">Belongs to the TTC36 family.</text>
</comment>
<dbReference type="PANTHER" id="PTHR21405:SF0">
    <property type="entry name" value="TETRATRICOPEPTIDE REPEAT PROTEIN 36"/>
    <property type="match status" value="1"/>
</dbReference>
<dbReference type="eggNOG" id="KOG4555">
    <property type="taxonomic scope" value="Eukaryota"/>
</dbReference>
<evidence type="ECO:0000313" key="3">
    <source>
        <dbReference type="EnsemblFungi" id="MAPG_09628T0"/>
    </source>
</evidence>
<gene>
    <name evidence="2" type="ORF">MAPG_09628</name>
</gene>
<keyword evidence="4" id="KW-1185">Reference proteome</keyword>
<reference evidence="2" key="3">
    <citation type="submission" date="2011-03" db="EMBL/GenBank/DDBJ databases">
        <title>Annotation of Magnaporthe poae ATCC 64411.</title>
        <authorList>
            <person name="Ma L.-J."/>
            <person name="Dead R."/>
            <person name="Young S.K."/>
            <person name="Zeng Q."/>
            <person name="Gargeya S."/>
            <person name="Fitzgerald M."/>
            <person name="Haas B."/>
            <person name="Abouelleil A."/>
            <person name="Alvarado L."/>
            <person name="Arachchi H.M."/>
            <person name="Berlin A."/>
            <person name="Brown A."/>
            <person name="Chapman S.B."/>
            <person name="Chen Z."/>
            <person name="Dunbar C."/>
            <person name="Freedman E."/>
            <person name="Gearin G."/>
            <person name="Gellesch M."/>
            <person name="Goldberg J."/>
            <person name="Griggs A."/>
            <person name="Gujja S."/>
            <person name="Heiman D."/>
            <person name="Howarth C."/>
            <person name="Larson L."/>
            <person name="Lui A."/>
            <person name="MacDonald P.J.P."/>
            <person name="Mehta T."/>
            <person name="Montmayeur A."/>
            <person name="Murphy C."/>
            <person name="Neiman D."/>
            <person name="Pearson M."/>
            <person name="Priest M."/>
            <person name="Roberts A."/>
            <person name="Saif S."/>
            <person name="Shea T."/>
            <person name="Shenoy N."/>
            <person name="Sisk P."/>
            <person name="Stolte C."/>
            <person name="Sykes S."/>
            <person name="Yandava C."/>
            <person name="Wortman J."/>
            <person name="Nusbaum C."/>
            <person name="Birren B."/>
        </authorList>
    </citation>
    <scope>NUCLEOTIDE SEQUENCE</scope>
    <source>
        <strain evidence="2">ATCC 64411</strain>
    </source>
</reference>
<evidence type="ECO:0000313" key="2">
    <source>
        <dbReference type="EMBL" id="KLU91105.1"/>
    </source>
</evidence>
<reference evidence="3" key="5">
    <citation type="submission" date="2015-06" db="UniProtKB">
        <authorList>
            <consortium name="EnsemblFungi"/>
        </authorList>
    </citation>
    <scope>IDENTIFICATION</scope>
    <source>
        <strain evidence="3">ATCC 64411</strain>
    </source>
</reference>
<dbReference type="AlphaFoldDB" id="A0A0C4EAF8"/>
<accession>A0A0C4EAF8</accession>
<protein>
    <recommendedName>
        <fullName evidence="5">Tetratricopeptide repeat protein 36</fullName>
    </recommendedName>
</protein>
<organism evidence="3 4">
    <name type="scientific">Magnaporthiopsis poae (strain ATCC 64411 / 73-15)</name>
    <name type="common">Kentucky bluegrass fungus</name>
    <name type="synonym">Magnaporthe poae</name>
    <dbReference type="NCBI Taxonomy" id="644358"/>
    <lineage>
        <taxon>Eukaryota</taxon>
        <taxon>Fungi</taxon>
        <taxon>Dikarya</taxon>
        <taxon>Ascomycota</taxon>
        <taxon>Pezizomycotina</taxon>
        <taxon>Sordariomycetes</taxon>
        <taxon>Sordariomycetidae</taxon>
        <taxon>Magnaporthales</taxon>
        <taxon>Magnaporthaceae</taxon>
        <taxon>Magnaporthiopsis</taxon>
    </lineage>
</organism>
<dbReference type="EMBL" id="ADBL01002464">
    <property type="status" value="NOT_ANNOTATED_CDS"/>
    <property type="molecule type" value="Genomic_DNA"/>
</dbReference>
<dbReference type="STRING" id="644358.A0A0C4EAF8"/>
<sequence>MASAALSMRDMNVLEKIKDPEFDPSAIVRVEESLPADPHVKDEAVYKALSAREREIVLSMHEAETQLEKNSSDQAAIEAYKQSTARLGQLIDEYPDYASARNNRAQALRRLYGDSMLVTQPPETSPQPLVRDAVDEERIRQSKVALEDLDKAILLLSPRSPWTPISATAAKTLSLAHTQRAAIYHATSKLLAQDHTQTNHGRKESGWKTLEFEAAASHDFAVGGRYGNEIAKGLAVSTNPTAKLCGQMVQEMMRKEYGEEYAQ</sequence>
<dbReference type="OrthoDB" id="539634at2759"/>
<dbReference type="InterPro" id="IPR038906">
    <property type="entry name" value="TTC36"/>
</dbReference>